<accession>A0A347U5Z3</accession>
<dbReference type="KEGG" id="aell:AELL_0580"/>
<dbReference type="Proteomes" id="UP000290588">
    <property type="component" value="Unassembled WGS sequence"/>
</dbReference>
<organism evidence="2 4">
    <name type="scientific">Arcobacter ellisii</name>
    <dbReference type="NCBI Taxonomy" id="913109"/>
    <lineage>
        <taxon>Bacteria</taxon>
        <taxon>Pseudomonadati</taxon>
        <taxon>Campylobacterota</taxon>
        <taxon>Epsilonproteobacteria</taxon>
        <taxon>Campylobacterales</taxon>
        <taxon>Arcobacteraceae</taxon>
        <taxon>Arcobacter</taxon>
    </lineage>
</organism>
<sequence>MKNEINKTLDWREIEDDIVALISKLENCSIDDFLILFNSIVYEFDRVFEKYDIKVFQQALENPKVKSFRDLLK</sequence>
<proteinExistence type="predicted"/>
<dbReference type="EMBL" id="CP032097">
    <property type="protein sequence ID" value="AXX94271.1"/>
    <property type="molecule type" value="Genomic_DNA"/>
</dbReference>
<name>A0A347U5Z3_9BACT</name>
<dbReference type="Proteomes" id="UP000262582">
    <property type="component" value="Chromosome"/>
</dbReference>
<evidence type="ECO:0000313" key="4">
    <source>
        <dbReference type="Proteomes" id="UP000290588"/>
    </source>
</evidence>
<keyword evidence="3" id="KW-1185">Reference proteome</keyword>
<dbReference type="AlphaFoldDB" id="A0A347U5Z3"/>
<evidence type="ECO:0000313" key="3">
    <source>
        <dbReference type="Proteomes" id="UP000262582"/>
    </source>
</evidence>
<dbReference type="RefSeq" id="WP_118916505.1">
    <property type="nucleotide sequence ID" value="NZ_CP032097.1"/>
</dbReference>
<dbReference type="EMBL" id="NXIG01000025">
    <property type="protein sequence ID" value="RXI28317.1"/>
    <property type="molecule type" value="Genomic_DNA"/>
</dbReference>
<reference evidence="1 3" key="2">
    <citation type="submission" date="2018-08" db="EMBL/GenBank/DDBJ databases">
        <title>Complete genome of the Arcobacter ellisii type strain LMG 26155.</title>
        <authorList>
            <person name="Miller W.G."/>
            <person name="Yee E."/>
            <person name="Bono J.L."/>
        </authorList>
    </citation>
    <scope>NUCLEOTIDE SEQUENCE [LARGE SCALE GENOMIC DNA]</scope>
    <source>
        <strain evidence="1 3">LMG 26155</strain>
    </source>
</reference>
<gene>
    <name evidence="1" type="ORF">AELL_0580</name>
    <name evidence="2" type="ORF">CP962_14025</name>
</gene>
<protein>
    <submittedName>
        <fullName evidence="2">Uncharacterized protein</fullName>
    </submittedName>
</protein>
<evidence type="ECO:0000313" key="1">
    <source>
        <dbReference type="EMBL" id="AXX94271.1"/>
    </source>
</evidence>
<reference evidence="2 4" key="1">
    <citation type="submission" date="2017-09" db="EMBL/GenBank/DDBJ databases">
        <title>Genomics of the genus Arcobacter.</title>
        <authorList>
            <person name="Perez-Cataluna A."/>
            <person name="Figueras M.J."/>
            <person name="Salas-Masso N."/>
        </authorList>
    </citation>
    <scope>NUCLEOTIDE SEQUENCE [LARGE SCALE GENOMIC DNA]</scope>
    <source>
        <strain evidence="2 4">CECT 7837</strain>
    </source>
</reference>
<evidence type="ECO:0000313" key="2">
    <source>
        <dbReference type="EMBL" id="RXI28317.1"/>
    </source>
</evidence>